<comment type="caution">
    <text evidence="6">The sequence shown here is derived from an EMBL/GenBank/DDBJ whole genome shotgun (WGS) entry which is preliminary data.</text>
</comment>
<organism evidence="6 7">
    <name type="scientific">Undibacterium amnicola</name>
    <dbReference type="NCBI Taxonomy" id="1834038"/>
    <lineage>
        <taxon>Bacteria</taxon>
        <taxon>Pseudomonadati</taxon>
        <taxon>Pseudomonadota</taxon>
        <taxon>Betaproteobacteria</taxon>
        <taxon>Burkholderiales</taxon>
        <taxon>Oxalobacteraceae</taxon>
        <taxon>Undibacterium</taxon>
    </lineage>
</organism>
<keyword evidence="2" id="KW-0229">DNA integration</keyword>
<feature type="domain" description="Tyr recombinase" evidence="5">
    <location>
        <begin position="220"/>
        <end position="408"/>
    </location>
</feature>
<dbReference type="Pfam" id="PF22022">
    <property type="entry name" value="Phage_int_M"/>
    <property type="match status" value="1"/>
</dbReference>
<keyword evidence="3" id="KW-0238">DNA-binding</keyword>
<dbReference type="SUPFAM" id="SSF56349">
    <property type="entry name" value="DNA breaking-rejoining enzymes"/>
    <property type="match status" value="1"/>
</dbReference>
<dbReference type="CDD" id="cd00801">
    <property type="entry name" value="INT_P4_C"/>
    <property type="match status" value="1"/>
</dbReference>
<keyword evidence="7" id="KW-1185">Reference proteome</keyword>
<dbReference type="Proteomes" id="UP000643610">
    <property type="component" value="Unassembled WGS sequence"/>
</dbReference>
<name>A0ABR6XVX3_9BURK</name>
<dbReference type="InterPro" id="IPR013762">
    <property type="entry name" value="Integrase-like_cat_sf"/>
</dbReference>
<dbReference type="PANTHER" id="PTHR30629">
    <property type="entry name" value="PROPHAGE INTEGRASE"/>
    <property type="match status" value="1"/>
</dbReference>
<dbReference type="Gene3D" id="3.30.160.390">
    <property type="entry name" value="Integrase, DNA-binding domain"/>
    <property type="match status" value="1"/>
</dbReference>
<dbReference type="InterPro" id="IPR011010">
    <property type="entry name" value="DNA_brk_join_enz"/>
</dbReference>
<dbReference type="InterPro" id="IPR053876">
    <property type="entry name" value="Phage_int_M"/>
</dbReference>
<evidence type="ECO:0000256" key="1">
    <source>
        <dbReference type="ARBA" id="ARBA00008857"/>
    </source>
</evidence>
<dbReference type="PANTHER" id="PTHR30629:SF2">
    <property type="entry name" value="PROPHAGE INTEGRASE INTS-RELATED"/>
    <property type="match status" value="1"/>
</dbReference>
<dbReference type="Pfam" id="PF00589">
    <property type="entry name" value="Phage_integrase"/>
    <property type="match status" value="1"/>
</dbReference>
<comment type="similarity">
    <text evidence="1">Belongs to the 'phage' integrase family.</text>
</comment>
<dbReference type="InterPro" id="IPR038488">
    <property type="entry name" value="Integrase_DNA-bd_sf"/>
</dbReference>
<dbReference type="RefSeq" id="WP_186892650.1">
    <property type="nucleotide sequence ID" value="NZ_JACOFU010000011.1"/>
</dbReference>
<protein>
    <submittedName>
        <fullName evidence="6">Tyrosine-type recombinase/integrase</fullName>
    </submittedName>
</protein>
<dbReference type="PROSITE" id="PS51898">
    <property type="entry name" value="TYR_RECOMBINASE"/>
    <property type="match status" value="1"/>
</dbReference>
<gene>
    <name evidence="6" type="ORF">H8K33_18995</name>
</gene>
<keyword evidence="4" id="KW-0233">DNA recombination</keyword>
<dbReference type="Gene3D" id="1.10.443.10">
    <property type="entry name" value="Intergrase catalytic core"/>
    <property type="match status" value="1"/>
</dbReference>
<dbReference type="InterPro" id="IPR002104">
    <property type="entry name" value="Integrase_catalytic"/>
</dbReference>
<evidence type="ECO:0000256" key="3">
    <source>
        <dbReference type="ARBA" id="ARBA00023125"/>
    </source>
</evidence>
<dbReference type="InterPro" id="IPR010998">
    <property type="entry name" value="Integrase_recombinase_N"/>
</dbReference>
<dbReference type="Pfam" id="PF13356">
    <property type="entry name" value="Arm-DNA-bind_3"/>
    <property type="match status" value="1"/>
</dbReference>
<dbReference type="InterPro" id="IPR025166">
    <property type="entry name" value="Integrase_DNA_bind_dom"/>
</dbReference>
<accession>A0ABR6XVX3</accession>
<evidence type="ECO:0000313" key="7">
    <source>
        <dbReference type="Proteomes" id="UP000643610"/>
    </source>
</evidence>
<evidence type="ECO:0000256" key="2">
    <source>
        <dbReference type="ARBA" id="ARBA00022908"/>
    </source>
</evidence>
<evidence type="ECO:0000313" key="6">
    <source>
        <dbReference type="EMBL" id="MBC3833601.1"/>
    </source>
</evidence>
<sequence>MKPSKNLTHSAIQAAKAKGKPYKLSDSDRLYVLVTQTGKKYWKWNYRLDGKDNTYTLGTFPDIGLAEARELRIDAEKKVKQGIHPADFDKDQILSSKLNKATTLWSVAEEWIENPTIKRSSYYLKQIRSCMQRYVRDTPIGNRPIKEVTTQEMYNLISGIAIRTKRTGLERKTTGAPQVAINMRTWCNAVFRLAKVSGRLTQNPIADLKISDIISKPTVKNNRALSKTELKKLLAALNEFTGRQKTKIAIELLMLTFVRTGELRCATWGEFDLENALWTIPSARMKIKTSGDHLVPLAPQTIALLKQLKKSTELPISNSSLLFPNERNHLEPMTPTTINRALERMNFNGKGTIGFSAHGFRGTASTMLHELGSRSDVIELQLAHQERNSVKAAYNKAQYLVERKELMERWANHIDATRPNQK</sequence>
<evidence type="ECO:0000256" key="4">
    <source>
        <dbReference type="ARBA" id="ARBA00023172"/>
    </source>
</evidence>
<dbReference type="Gene3D" id="1.10.150.130">
    <property type="match status" value="1"/>
</dbReference>
<reference evidence="6 7" key="1">
    <citation type="submission" date="2020-08" db="EMBL/GenBank/DDBJ databases">
        <title>Novel species isolated from subtropical streams in China.</title>
        <authorList>
            <person name="Lu H."/>
        </authorList>
    </citation>
    <scope>NUCLEOTIDE SEQUENCE [LARGE SCALE GENOMIC DNA]</scope>
    <source>
        <strain evidence="6 7">KCTC 52442</strain>
    </source>
</reference>
<dbReference type="EMBL" id="JACOFU010000011">
    <property type="protein sequence ID" value="MBC3833601.1"/>
    <property type="molecule type" value="Genomic_DNA"/>
</dbReference>
<dbReference type="InterPro" id="IPR050808">
    <property type="entry name" value="Phage_Integrase"/>
</dbReference>
<evidence type="ECO:0000259" key="5">
    <source>
        <dbReference type="PROSITE" id="PS51898"/>
    </source>
</evidence>
<proteinExistence type="inferred from homology"/>